<evidence type="ECO:0000256" key="1">
    <source>
        <dbReference type="ARBA" id="ARBA00023015"/>
    </source>
</evidence>
<dbReference type="GO" id="GO:0003677">
    <property type="term" value="F:DNA binding"/>
    <property type="evidence" value="ECO:0007669"/>
    <property type="project" value="UniProtKB-KW"/>
</dbReference>
<dbReference type="RefSeq" id="WP_185139803.1">
    <property type="nucleotide sequence ID" value="NZ_BORM01000020.1"/>
</dbReference>
<dbReference type="InterPro" id="IPR036390">
    <property type="entry name" value="WH_DNA-bd_sf"/>
</dbReference>
<dbReference type="PANTHER" id="PTHR33204:SF29">
    <property type="entry name" value="TRANSCRIPTIONAL REGULATOR"/>
    <property type="match status" value="1"/>
</dbReference>
<dbReference type="InterPro" id="IPR036388">
    <property type="entry name" value="WH-like_DNA-bd_sf"/>
</dbReference>
<keyword evidence="6" id="KW-1185">Reference proteome</keyword>
<evidence type="ECO:0000256" key="3">
    <source>
        <dbReference type="ARBA" id="ARBA00023163"/>
    </source>
</evidence>
<sequence length="117" mass="13284">MIEFRNAEYHCASEIALGLVSGKWKILILSLLHGNTLRFNELQRQIPGATQKMLTMQLRDLENDGLIVRKAYAVSPPKVEYSLSDLGDRLFPLLRMLCEYGADYVARRRLEESGAEG</sequence>
<reference evidence="5 6" key="1">
    <citation type="submission" date="2020-08" db="EMBL/GenBank/DDBJ databases">
        <title>Cohnella phylogeny.</title>
        <authorList>
            <person name="Dunlap C."/>
        </authorList>
    </citation>
    <scope>NUCLEOTIDE SEQUENCE [LARGE SCALE GENOMIC DNA]</scope>
    <source>
        <strain evidence="5 6">DSM 25239</strain>
    </source>
</reference>
<evidence type="ECO:0000259" key="4">
    <source>
        <dbReference type="PROSITE" id="PS51118"/>
    </source>
</evidence>
<keyword evidence="2" id="KW-0238">DNA-binding</keyword>
<evidence type="ECO:0000313" key="6">
    <source>
        <dbReference type="Proteomes" id="UP000553776"/>
    </source>
</evidence>
<dbReference type="PROSITE" id="PS51118">
    <property type="entry name" value="HTH_HXLR"/>
    <property type="match status" value="1"/>
</dbReference>
<dbReference type="Pfam" id="PF01638">
    <property type="entry name" value="HxlR"/>
    <property type="match status" value="1"/>
</dbReference>
<dbReference type="Proteomes" id="UP000553776">
    <property type="component" value="Unassembled WGS sequence"/>
</dbReference>
<gene>
    <name evidence="5" type="ORF">H7B90_31120</name>
</gene>
<dbReference type="AlphaFoldDB" id="A0A841UCG3"/>
<evidence type="ECO:0000256" key="2">
    <source>
        <dbReference type="ARBA" id="ARBA00023125"/>
    </source>
</evidence>
<name>A0A841UCG3_9BACL</name>
<keyword evidence="1" id="KW-0805">Transcription regulation</keyword>
<dbReference type="Gene3D" id="1.10.10.10">
    <property type="entry name" value="Winged helix-like DNA-binding domain superfamily/Winged helix DNA-binding domain"/>
    <property type="match status" value="1"/>
</dbReference>
<dbReference type="PANTHER" id="PTHR33204">
    <property type="entry name" value="TRANSCRIPTIONAL REGULATOR, MARR FAMILY"/>
    <property type="match status" value="1"/>
</dbReference>
<organism evidence="5 6">
    <name type="scientific">Cohnella xylanilytica</name>
    <dbReference type="NCBI Taxonomy" id="557555"/>
    <lineage>
        <taxon>Bacteria</taxon>
        <taxon>Bacillati</taxon>
        <taxon>Bacillota</taxon>
        <taxon>Bacilli</taxon>
        <taxon>Bacillales</taxon>
        <taxon>Paenibacillaceae</taxon>
        <taxon>Cohnella</taxon>
    </lineage>
</organism>
<feature type="domain" description="HTH hxlR-type" evidence="4">
    <location>
        <begin position="11"/>
        <end position="109"/>
    </location>
</feature>
<accession>A0A841UCG3</accession>
<keyword evidence="3" id="KW-0804">Transcription</keyword>
<comment type="caution">
    <text evidence="5">The sequence shown here is derived from an EMBL/GenBank/DDBJ whole genome shotgun (WGS) entry which is preliminary data.</text>
</comment>
<protein>
    <submittedName>
        <fullName evidence="5">Helix-turn-helix transcriptional regulator</fullName>
    </submittedName>
</protein>
<evidence type="ECO:0000313" key="5">
    <source>
        <dbReference type="EMBL" id="MBB6695854.1"/>
    </source>
</evidence>
<dbReference type="InterPro" id="IPR002577">
    <property type="entry name" value="HTH_HxlR"/>
</dbReference>
<proteinExistence type="predicted"/>
<dbReference type="EMBL" id="JACJVR010000144">
    <property type="protein sequence ID" value="MBB6695854.1"/>
    <property type="molecule type" value="Genomic_DNA"/>
</dbReference>
<dbReference type="SUPFAM" id="SSF46785">
    <property type="entry name" value="Winged helix' DNA-binding domain"/>
    <property type="match status" value="1"/>
</dbReference>